<dbReference type="PANTHER" id="PTHR46268:SF6">
    <property type="entry name" value="UNIVERSAL STRESS PROTEIN UP12"/>
    <property type="match status" value="1"/>
</dbReference>
<keyword evidence="5" id="KW-1185">Reference proteome</keyword>
<dbReference type="PRINTS" id="PR01438">
    <property type="entry name" value="UNVRSLSTRESS"/>
</dbReference>
<sequence>MPQDKDQSKLVTVAIHTYEKAQILQSLLQSQGIPATLHNVNTVQPVFSTGVRVRIAERDLPRALAYIEDLKWDLDEAYDVLQEKSDLANESPDTAHVAAYKGYVLIPVDFSSYTDKIVKLGFHFAARRELHVLLMHVYTGTMPQMNFPYGDFTALLPQIQEASQQEAGKAEQQMTELSKEIDAKMADGSLPQVTYRTTIRDGIPADEILRYAKRNLPAIIIMGTRGKTEDSDYIVGSVAAEIIDRAQAPVLVVPEKIAIDDLMQVKHVGVATSFDQRDLVLFDQMMQLMKPLAPEYRLFNVSRSEGKWGDVQLQAIQEYNKQQYPDAHIEWSKLSEGELYAALEEFVANHQVELIVVNTYKRRVLAKLFNPTMARRMLFHAGTPILVMHSNSSR</sequence>
<dbReference type="PANTHER" id="PTHR46268">
    <property type="entry name" value="STRESS RESPONSE PROTEIN NHAX"/>
    <property type="match status" value="1"/>
</dbReference>
<dbReference type="SUPFAM" id="SSF52402">
    <property type="entry name" value="Adenine nucleotide alpha hydrolases-like"/>
    <property type="match status" value="2"/>
</dbReference>
<gene>
    <name evidence="4" type="ORF">PORUE0001_0960</name>
</gene>
<dbReference type="Proteomes" id="UP000003303">
    <property type="component" value="Unassembled WGS sequence"/>
</dbReference>
<dbReference type="CDD" id="cd00293">
    <property type="entry name" value="USP-like"/>
    <property type="match status" value="1"/>
</dbReference>
<dbReference type="Pfam" id="PF00582">
    <property type="entry name" value="Usp"/>
    <property type="match status" value="1"/>
</dbReference>
<comment type="caution">
    <text evidence="4">The sequence shown here is derived from an EMBL/GenBank/DDBJ whole genome shotgun (WGS) entry which is preliminary data.</text>
</comment>
<evidence type="ECO:0000256" key="2">
    <source>
        <dbReference type="SAM" id="Coils"/>
    </source>
</evidence>
<feature type="coiled-coil region" evidence="2">
    <location>
        <begin position="160"/>
        <end position="187"/>
    </location>
</feature>
<dbReference type="OrthoDB" id="9788959at2"/>
<dbReference type="InterPro" id="IPR014729">
    <property type="entry name" value="Rossmann-like_a/b/a_fold"/>
</dbReference>
<dbReference type="RefSeq" id="WP_007365037.1">
    <property type="nucleotide sequence ID" value="NZ_ACLR01000118.1"/>
</dbReference>
<name>C2MAV0_9PORP</name>
<keyword evidence="2" id="KW-0175">Coiled coil</keyword>
<evidence type="ECO:0000259" key="3">
    <source>
        <dbReference type="Pfam" id="PF00582"/>
    </source>
</evidence>
<dbReference type="Gene3D" id="3.40.50.620">
    <property type="entry name" value="HUPs"/>
    <property type="match status" value="2"/>
</dbReference>
<evidence type="ECO:0000313" key="5">
    <source>
        <dbReference type="Proteomes" id="UP000003303"/>
    </source>
</evidence>
<dbReference type="STRING" id="596327.PORUE0001_0960"/>
<dbReference type="AlphaFoldDB" id="C2MAV0"/>
<dbReference type="EMBL" id="ACLR01000118">
    <property type="protein sequence ID" value="EEK17066.1"/>
    <property type="molecule type" value="Genomic_DNA"/>
</dbReference>
<dbReference type="eggNOG" id="COG0589">
    <property type="taxonomic scope" value="Bacteria"/>
</dbReference>
<proteinExistence type="inferred from homology"/>
<comment type="similarity">
    <text evidence="1">Belongs to the universal stress protein A family.</text>
</comment>
<dbReference type="InterPro" id="IPR006015">
    <property type="entry name" value="Universal_stress_UspA"/>
</dbReference>
<dbReference type="InterPro" id="IPR006016">
    <property type="entry name" value="UspA"/>
</dbReference>
<reference evidence="4 5" key="1">
    <citation type="submission" date="2009-04" db="EMBL/GenBank/DDBJ databases">
        <authorList>
            <person name="Sebastian Y."/>
            <person name="Madupu R."/>
            <person name="Durkin A.S."/>
            <person name="Torralba M."/>
            <person name="Methe B."/>
            <person name="Sutton G.G."/>
            <person name="Strausberg R.L."/>
            <person name="Nelson K.E."/>
        </authorList>
    </citation>
    <scope>NUCLEOTIDE SEQUENCE [LARGE SCALE GENOMIC DNA]</scope>
    <source>
        <strain evidence="4 5">60-3</strain>
    </source>
</reference>
<protein>
    <submittedName>
        <fullName evidence="4">Universal stress family protein</fullName>
    </submittedName>
</protein>
<organism evidence="4 5">
    <name type="scientific">Porphyromonas uenonis 60-3</name>
    <dbReference type="NCBI Taxonomy" id="596327"/>
    <lineage>
        <taxon>Bacteria</taxon>
        <taxon>Pseudomonadati</taxon>
        <taxon>Bacteroidota</taxon>
        <taxon>Bacteroidia</taxon>
        <taxon>Bacteroidales</taxon>
        <taxon>Porphyromonadaceae</taxon>
        <taxon>Porphyromonas</taxon>
    </lineage>
</organism>
<feature type="domain" description="UspA" evidence="3">
    <location>
        <begin position="104"/>
        <end position="254"/>
    </location>
</feature>
<evidence type="ECO:0000256" key="1">
    <source>
        <dbReference type="ARBA" id="ARBA00008791"/>
    </source>
</evidence>
<accession>C2MAV0</accession>
<evidence type="ECO:0000313" key="4">
    <source>
        <dbReference type="EMBL" id="EEK17066.1"/>
    </source>
</evidence>